<organism evidence="4 5">
    <name type="scientific">Roseimicrobium gellanilyticum</name>
    <dbReference type="NCBI Taxonomy" id="748857"/>
    <lineage>
        <taxon>Bacteria</taxon>
        <taxon>Pseudomonadati</taxon>
        <taxon>Verrucomicrobiota</taxon>
        <taxon>Verrucomicrobiia</taxon>
        <taxon>Verrucomicrobiales</taxon>
        <taxon>Verrucomicrobiaceae</taxon>
        <taxon>Roseimicrobium</taxon>
    </lineage>
</organism>
<dbReference type="Pfam" id="PF02518">
    <property type="entry name" value="HATPase_c"/>
    <property type="match status" value="1"/>
</dbReference>
<gene>
    <name evidence="4" type="ORF">DES53_101242</name>
</gene>
<dbReference type="Pfam" id="PF13188">
    <property type="entry name" value="PAS_8"/>
    <property type="match status" value="1"/>
</dbReference>
<proteinExistence type="predicted"/>
<dbReference type="InterPro" id="IPR035965">
    <property type="entry name" value="PAS-like_dom_sf"/>
</dbReference>
<dbReference type="InterPro" id="IPR005467">
    <property type="entry name" value="His_kinase_dom"/>
</dbReference>
<name>A0A366HVC9_9BACT</name>
<dbReference type="PANTHER" id="PTHR43065">
    <property type="entry name" value="SENSOR HISTIDINE KINASE"/>
    <property type="match status" value="1"/>
</dbReference>
<dbReference type="InterPro" id="IPR036890">
    <property type="entry name" value="HATPase_C_sf"/>
</dbReference>
<accession>A0A366HVC9</accession>
<dbReference type="CDD" id="cd00130">
    <property type="entry name" value="PAS"/>
    <property type="match status" value="3"/>
</dbReference>
<feature type="region of interest" description="Disordered" evidence="1">
    <location>
        <begin position="593"/>
        <end position="736"/>
    </location>
</feature>
<dbReference type="PROSITE" id="PS50109">
    <property type="entry name" value="HIS_KIN"/>
    <property type="match status" value="1"/>
</dbReference>
<evidence type="ECO:0000259" key="2">
    <source>
        <dbReference type="PROSITE" id="PS50109"/>
    </source>
</evidence>
<feature type="compositionally biased region" description="Pro residues" evidence="1">
    <location>
        <begin position="1096"/>
        <end position="1109"/>
    </location>
</feature>
<sequence>MKLLFDNAPVAMAMFDTDMRYLLANRRWLEDFKLSKVDVTGRSQYDLFPSLHPGWRHVYNRALGGQVVRSDRDAITQDGKRVVYRWEVRPWRHMDTTIGGVTISCERLYQSGAPADAVDKSASQEESLWKTKMPLLALTATGRILRVSEGLAGTIPDCSKEEEPVFFWDAFAEPEMHPPVRRATLVALDAVLSSGESQASIFTYPIQENEDVLVASAPIQWLVSKLRSGLPDVEGDVALVVGLHGAVPAAKVEPVAENAAAQGASSQEWDQFTAEIGRLRQAHKEALDAAALSRQRETRLRAVLELAPCGLMVIDEHACAIYQNAQVPGLLGRVVPEGQPMHEWLAEGARDEQHRAESIRLWTEEIWRKRSIIPMPLTGADGLHREVEMRPVPLPGGGLLLMLQDVTESRRSEEMLRSTEAKFRTLVHENPLPVVLADRSGAVFDVNPACEQLLGHTRAEMRRMPIERWLDMESFSRRAAVLEEMTKRGERYAEFPVQVIHATEYVFPVQLRLAVVPDTSGQPMFTLHFFSPVPQLAASSQVAPSATPAAEPAHESAYPAQVGEGEVEAAVMKTSAALADAAARMKAFAPTPLEKAPADPVTEDSVAPPTVAEAPAPPLFAETAPVPDSPSVSAYDPVLSEPPPATEQEAMAQDPWSASTAVPAPAESHRAFDPWKASQLAEPVSPADPWSAPQAQSFASAGLDPWATPAPAPQVEPEPATEVSQQAESLSETMPAEADIPVSSVEAAPAEPVPPPATTPVLEEAVPIEEIPASVRPVAPLEEVRAVALLSTDFHGRITAWTSEAETRFGFSQVEMLGRGLHSLFRPSDSTGLHIEILALPGWVSASSSAVTWNFFHKMEGRQEATFTLIPLEQGGLALIMQEEQRVAIPQSAPELQPETSPEPASIVEDAPVQMEVAEPIIAPQEFSHAVPFEAPPAPASEPPVPGVAVVETAPENAAEPKIAEDEAMVPPPLLLDEHEAPEEWPAVPANLLDESLAPSISAATPVPLAFIAETFVQKTVVPDAPVAPLTLAPPQRMFADTPPAAPKPLSLAPPQSLYKDTTAAASVEAGLTVAYQAAPVSPPVPAPTPQSELPPELPAPESAPPAPTTPQQRPSFEELQRERVLLGETHHRVKNHLQIITSMLNLQMSTLHNEEARDALRSSQNRVRSIAALHQHLYLLTTGETADFRAFATGLISHLRECYHVPSDRVVLGLDIPEQAMPDEWLMPLALALNEMVSNAFKHAWPDGQPGFMRICLMTGKTPEGTPHGRLTVADDGIGLPPDFEQRDHLGMGMKILRVFAGQLGGEVRTRTGNAQGRGVSFDLVFPTAR</sequence>
<feature type="region of interest" description="Disordered" evidence="1">
    <location>
        <begin position="1083"/>
        <end position="1117"/>
    </location>
</feature>
<dbReference type="NCBIfam" id="TIGR00229">
    <property type="entry name" value="sensory_box"/>
    <property type="match status" value="2"/>
</dbReference>
<dbReference type="SUPFAM" id="SSF55874">
    <property type="entry name" value="ATPase domain of HSP90 chaperone/DNA topoisomerase II/histidine kinase"/>
    <property type="match status" value="1"/>
</dbReference>
<dbReference type="SUPFAM" id="SSF55785">
    <property type="entry name" value="PYP-like sensor domain (PAS domain)"/>
    <property type="match status" value="3"/>
</dbReference>
<feature type="domain" description="PAS" evidence="3">
    <location>
        <begin position="789"/>
        <end position="829"/>
    </location>
</feature>
<feature type="domain" description="PAS" evidence="3">
    <location>
        <begin position="419"/>
        <end position="461"/>
    </location>
</feature>
<dbReference type="PROSITE" id="PS50112">
    <property type="entry name" value="PAS"/>
    <property type="match status" value="2"/>
</dbReference>
<dbReference type="SMART" id="SM00387">
    <property type="entry name" value="HATPase_c"/>
    <property type="match status" value="1"/>
</dbReference>
<dbReference type="PANTHER" id="PTHR43065:SF23">
    <property type="entry name" value="SENSOR HISTIDINE KINASE PDTAS"/>
    <property type="match status" value="1"/>
</dbReference>
<dbReference type="Pfam" id="PF08448">
    <property type="entry name" value="PAS_4"/>
    <property type="match status" value="1"/>
</dbReference>
<dbReference type="Gene3D" id="3.30.565.10">
    <property type="entry name" value="Histidine kinase-like ATPase, C-terminal domain"/>
    <property type="match status" value="1"/>
</dbReference>
<evidence type="ECO:0000256" key="1">
    <source>
        <dbReference type="SAM" id="MobiDB-lite"/>
    </source>
</evidence>
<dbReference type="SMART" id="SM00091">
    <property type="entry name" value="PAS"/>
    <property type="match status" value="4"/>
</dbReference>
<protein>
    <submittedName>
        <fullName evidence="4">PAS domain S-box-containing protein</fullName>
    </submittedName>
</protein>
<keyword evidence="5" id="KW-1185">Reference proteome</keyword>
<reference evidence="4 5" key="1">
    <citation type="submission" date="2018-06" db="EMBL/GenBank/DDBJ databases">
        <title>Genomic Encyclopedia of Type Strains, Phase IV (KMG-IV): sequencing the most valuable type-strain genomes for metagenomic binning, comparative biology and taxonomic classification.</title>
        <authorList>
            <person name="Goeker M."/>
        </authorList>
    </citation>
    <scope>NUCLEOTIDE SEQUENCE [LARGE SCALE GENOMIC DNA]</scope>
    <source>
        <strain evidence="4 5">DSM 25532</strain>
    </source>
</reference>
<dbReference type="RefSeq" id="WP_170156769.1">
    <property type="nucleotide sequence ID" value="NZ_QNRR01000001.1"/>
</dbReference>
<dbReference type="InterPro" id="IPR003594">
    <property type="entry name" value="HATPase_dom"/>
</dbReference>
<dbReference type="Proteomes" id="UP000253426">
    <property type="component" value="Unassembled WGS sequence"/>
</dbReference>
<dbReference type="InterPro" id="IPR000014">
    <property type="entry name" value="PAS"/>
</dbReference>
<dbReference type="InterPro" id="IPR011495">
    <property type="entry name" value="Sig_transdc_His_kin_sub2_dim/P"/>
</dbReference>
<dbReference type="InterPro" id="IPR013656">
    <property type="entry name" value="PAS_4"/>
</dbReference>
<dbReference type="EMBL" id="QNRR01000001">
    <property type="protein sequence ID" value="RBP47445.1"/>
    <property type="molecule type" value="Genomic_DNA"/>
</dbReference>
<dbReference type="Gene3D" id="3.30.450.20">
    <property type="entry name" value="PAS domain"/>
    <property type="match status" value="5"/>
</dbReference>
<evidence type="ECO:0000313" key="5">
    <source>
        <dbReference type="Proteomes" id="UP000253426"/>
    </source>
</evidence>
<evidence type="ECO:0000313" key="4">
    <source>
        <dbReference type="EMBL" id="RBP47445.1"/>
    </source>
</evidence>
<dbReference type="Pfam" id="PF07568">
    <property type="entry name" value="HisKA_2"/>
    <property type="match status" value="1"/>
</dbReference>
<evidence type="ECO:0000259" key="3">
    <source>
        <dbReference type="PROSITE" id="PS50112"/>
    </source>
</evidence>
<feature type="domain" description="Histidine kinase" evidence="2">
    <location>
        <begin position="1129"/>
        <end position="1331"/>
    </location>
</feature>
<comment type="caution">
    <text evidence="4">The sequence shown here is derived from an EMBL/GenBank/DDBJ whole genome shotgun (WGS) entry which is preliminary data.</text>
</comment>